<comment type="similarity">
    <text evidence="2">Belongs to the SNF5 family.</text>
</comment>
<accession>A0A1B2JAT7</accession>
<evidence type="ECO:0000256" key="4">
    <source>
        <dbReference type="ARBA" id="ARBA00023163"/>
    </source>
</evidence>
<dbReference type="EMBL" id="CP014585">
    <property type="protein sequence ID" value="ANZ74918.1"/>
    <property type="molecule type" value="Genomic_DNA"/>
</dbReference>
<protein>
    <submittedName>
        <fullName evidence="7">BA75_02808T0</fullName>
    </submittedName>
</protein>
<evidence type="ECO:0000256" key="2">
    <source>
        <dbReference type="ARBA" id="ARBA00010239"/>
    </source>
</evidence>
<keyword evidence="8" id="KW-1185">Reference proteome</keyword>
<dbReference type="PANTHER" id="PTHR10019">
    <property type="entry name" value="SNF5"/>
    <property type="match status" value="1"/>
</dbReference>
<dbReference type="Proteomes" id="UP000094565">
    <property type="component" value="Chromosome 2"/>
</dbReference>
<evidence type="ECO:0000256" key="3">
    <source>
        <dbReference type="ARBA" id="ARBA00023015"/>
    </source>
</evidence>
<evidence type="ECO:0000313" key="8">
    <source>
        <dbReference type="Proteomes" id="UP000094565"/>
    </source>
</evidence>
<feature type="region of interest" description="Disordered" evidence="6">
    <location>
        <begin position="338"/>
        <end position="363"/>
    </location>
</feature>
<reference evidence="7 8" key="1">
    <citation type="submission" date="2016-02" db="EMBL/GenBank/DDBJ databases">
        <title>Comparative genomic and transcriptomic foundation for Pichia pastoris.</title>
        <authorList>
            <person name="Love K.R."/>
            <person name="Shah K.A."/>
            <person name="Whittaker C.A."/>
            <person name="Wu J."/>
            <person name="Bartlett M.C."/>
            <person name="Ma D."/>
            <person name="Leeson R.L."/>
            <person name="Priest M."/>
            <person name="Young S.K."/>
            <person name="Love J.C."/>
        </authorList>
    </citation>
    <scope>NUCLEOTIDE SEQUENCE [LARGE SCALE GENOMIC DNA]</scope>
    <source>
        <strain evidence="7 8">ATCC 28485</strain>
    </source>
</reference>
<keyword evidence="3" id="KW-0805">Transcription regulation</keyword>
<dbReference type="InterPro" id="IPR006939">
    <property type="entry name" value="SNF5"/>
</dbReference>
<dbReference type="GO" id="GO:0000228">
    <property type="term" value="C:nuclear chromosome"/>
    <property type="evidence" value="ECO:0007669"/>
    <property type="project" value="InterPro"/>
</dbReference>
<evidence type="ECO:0000256" key="5">
    <source>
        <dbReference type="ARBA" id="ARBA00023242"/>
    </source>
</evidence>
<comment type="subcellular location">
    <subcellularLocation>
        <location evidence="1">Nucleus</location>
    </subcellularLocation>
</comment>
<dbReference type="OrthoDB" id="10258327at2759"/>
<name>A0A1B2JAT7_PICPA</name>
<dbReference type="Pfam" id="PF04855">
    <property type="entry name" value="SNF5"/>
    <property type="match status" value="1"/>
</dbReference>
<keyword evidence="5" id="KW-0539">Nucleus</keyword>
<evidence type="ECO:0000256" key="6">
    <source>
        <dbReference type="SAM" id="MobiDB-lite"/>
    </source>
</evidence>
<feature type="compositionally biased region" description="Basic and acidic residues" evidence="6">
    <location>
        <begin position="338"/>
        <end position="347"/>
    </location>
</feature>
<gene>
    <name evidence="7" type="primary">SFH1</name>
    <name evidence="7" type="ORF">ATY40_BA7502808</name>
</gene>
<feature type="compositionally biased region" description="Basic and acidic residues" evidence="6">
    <location>
        <begin position="354"/>
        <end position="363"/>
    </location>
</feature>
<sequence length="363" mass="42189">MAPVLEKPLFPQALSSSFASRTRNGETGIFISAAAPRSTKRNTAVVNYAEFERDFEEDEKDEDFYDDLVDISLMASRSNNSNSHINVSSNFQGKEAVPTVGTSFSDQQILYNSSLPELVIPIKINIEYNGNKIQDCFLWNINETLITPESFATIFCNDMELPNSCIQQIETQINNQIEEFSPFVTLQFPKDGVDSKHCVIQVSVNIGKQLYEDQIEWDLNNESYTPEQFAHDVVSDMGLAPEFKPAISVAIHEQLLKLKKEYVENPQLNIFQQHNLPRYNQCYQKQPNIYDVSSDYQGLRYDKDAGEKWTPRVEFLSQWEIEKREIERERNIRRMKRESMRHGEDRNKRRATRRKYDDDGLRL</sequence>
<proteinExistence type="inferred from homology"/>
<organism evidence="7 8">
    <name type="scientific">Komagataella pastoris</name>
    <name type="common">Yeast</name>
    <name type="synonym">Pichia pastoris</name>
    <dbReference type="NCBI Taxonomy" id="4922"/>
    <lineage>
        <taxon>Eukaryota</taxon>
        <taxon>Fungi</taxon>
        <taxon>Dikarya</taxon>
        <taxon>Ascomycota</taxon>
        <taxon>Saccharomycotina</taxon>
        <taxon>Pichiomycetes</taxon>
        <taxon>Pichiales</taxon>
        <taxon>Pichiaceae</taxon>
        <taxon>Komagataella</taxon>
    </lineage>
</organism>
<evidence type="ECO:0000256" key="1">
    <source>
        <dbReference type="ARBA" id="ARBA00004123"/>
    </source>
</evidence>
<dbReference type="GO" id="GO:0006338">
    <property type="term" value="P:chromatin remodeling"/>
    <property type="evidence" value="ECO:0007669"/>
    <property type="project" value="InterPro"/>
</dbReference>
<dbReference type="AlphaFoldDB" id="A0A1B2JAT7"/>
<keyword evidence="4" id="KW-0804">Transcription</keyword>
<evidence type="ECO:0000313" key="7">
    <source>
        <dbReference type="EMBL" id="ANZ74918.1"/>
    </source>
</evidence>